<reference evidence="2" key="1">
    <citation type="journal article" date="2023" name="Commun. Biol.">
        <title>Genome analysis of Parmales, the sister group of diatoms, reveals the evolutionary specialization of diatoms from phago-mixotrophs to photoautotrophs.</title>
        <authorList>
            <person name="Ban H."/>
            <person name="Sato S."/>
            <person name="Yoshikawa S."/>
            <person name="Yamada K."/>
            <person name="Nakamura Y."/>
            <person name="Ichinomiya M."/>
            <person name="Sato N."/>
            <person name="Blanc-Mathieu R."/>
            <person name="Endo H."/>
            <person name="Kuwata A."/>
            <person name="Ogata H."/>
        </authorList>
    </citation>
    <scope>NUCLEOTIDE SEQUENCE [LARGE SCALE GENOMIC DNA]</scope>
    <source>
        <strain evidence="2">NIES 3700</strain>
    </source>
</reference>
<organism evidence="1 2">
    <name type="scientific">Triparma laevis f. longispina</name>
    <dbReference type="NCBI Taxonomy" id="1714387"/>
    <lineage>
        <taxon>Eukaryota</taxon>
        <taxon>Sar</taxon>
        <taxon>Stramenopiles</taxon>
        <taxon>Ochrophyta</taxon>
        <taxon>Bolidophyceae</taxon>
        <taxon>Parmales</taxon>
        <taxon>Triparmaceae</taxon>
        <taxon>Triparma</taxon>
    </lineage>
</organism>
<dbReference type="Proteomes" id="UP001165122">
    <property type="component" value="Unassembled WGS sequence"/>
</dbReference>
<keyword evidence="2" id="KW-1185">Reference proteome</keyword>
<proteinExistence type="predicted"/>
<dbReference type="EMBL" id="BRXW01000534">
    <property type="protein sequence ID" value="GMH63710.1"/>
    <property type="molecule type" value="Genomic_DNA"/>
</dbReference>
<accession>A0A9W7E3B1</accession>
<comment type="caution">
    <text evidence="1">The sequence shown here is derived from an EMBL/GenBank/DDBJ whole genome shotgun (WGS) entry which is preliminary data.</text>
</comment>
<evidence type="ECO:0000313" key="1">
    <source>
        <dbReference type="EMBL" id="GMH63710.1"/>
    </source>
</evidence>
<evidence type="ECO:0000313" key="2">
    <source>
        <dbReference type="Proteomes" id="UP001165122"/>
    </source>
</evidence>
<name>A0A9W7E3B1_9STRA</name>
<sequence>MLRSFNSSALYSSTTLYLFPPDADEPPLTLPVSTFLPSSNSDLVVHDDNTPNDEASPSIVSLLRVSSIPGNPDSLQLLLLQTTSTTTSKTLLTLSLQTGQIESTSSASPSTSDISPNGCTFVSVTSREITVTTDTTFTISKKFDEDISTARFLTNDMLVVITSNSKTYRFTCLKIPPPQPPVEQGWLDWSLKLIHLRSPTLKSIYICEGSKKSVYVSSNTITSINLNGRIEITTQKRSVSVDVKINEKAVDLIKDLRDLESLTSYLHTILESIKGVKVIEDILEKLRIRGDEIGCGIEINKVVEDVEICKNVWTVLVSSLGKGDEVECEDEEIKTYVDYLINDKIEEECITLNEIFKCYRKKGSFRKNSKFLKLLYGPVLWDVFWSKNIEDIEIKLNLNRIECCEGILLGLNSSELKMDLGKLISFIVRKGRDNDEVRMLEFHNTVKESLNLSTENIVRGFIWSKKASSVVEEITEKMERKTMGDIGKWDGREWREIESTARKLILLGDDVYGKIVEEQIHLKDVEECLKIEKLCLGCKLGSEIKEKYKTSEQENDYLSKNWSSVFSTVHSRKDEHINVMFVSDTSLKKPLQIHLPRYNNKSMLALRRAELLACTWRSELSHTALILKAISNLEIVDSRIPRAAVSRAIFAMMSPIIRLLICNDFSNAVGFEEEDFENEEGTSILNDKKWAREVLKVGKRLLEFINDKGGGGDKVVGAVVEDRVVSELTQNFVTNATNINSLMLHNSFIIAATLMLDHGDEDCDVSLSEVFLLTLEDIVMDSCDFFVLNSLCLEPHSEGRQNQIRDNTAVANLTELQRVFLNKTIRESPNRLNMLYELGAAWGTTRGVVNTVYITAMWWIGGDGEVEEIVANGLSGGIDAEVLVREGVHVSCWRLQKLIDGFRKEKTLKLILGTLDADTTMYVKDVAAQIESNRKEEERKLMSVGATHHIILHLLRYSRRAEAVEEAEKVHALSILSNQLLDQSLKFIERNKPKS</sequence>
<gene>
    <name evidence="1" type="ORF">TrLO_g568</name>
</gene>
<protein>
    <submittedName>
        <fullName evidence="1">Uncharacterized protein</fullName>
    </submittedName>
</protein>
<dbReference type="AlphaFoldDB" id="A0A9W7E3B1"/>
<dbReference type="OrthoDB" id="10473302at2759"/>